<reference evidence="6 7" key="1">
    <citation type="submission" date="2019-08" db="EMBL/GenBank/DDBJ databases">
        <title>In-depth cultivation of the pig gut microbiome towards novel bacterial diversity and tailored functional studies.</title>
        <authorList>
            <person name="Wylensek D."/>
            <person name="Hitch T.C.A."/>
            <person name="Clavel T."/>
        </authorList>
    </citation>
    <scope>NUCLEOTIDE SEQUENCE [LARGE SCALE GENOMIC DNA]</scope>
    <source>
        <strain evidence="6 7">BBE-744-WT-12</strain>
    </source>
</reference>
<dbReference type="RefSeq" id="WP_154418907.1">
    <property type="nucleotide sequence ID" value="NZ_VUNS01000012.1"/>
</dbReference>
<dbReference type="SUPFAM" id="SSF51905">
    <property type="entry name" value="FAD/NAD(P)-binding domain"/>
    <property type="match status" value="1"/>
</dbReference>
<sequence>MNYDVIAVGGGPAGIGAAYAAAGCGAKVLLLERSGRLGGTAVQSVVGPLMGGVESRIVTEILARLGGCCVDFRRMDIELFDLLAERGVEILLHAPVSGVRLEGNRVTGVEAECREGRRIFSARCVIDCTGDGDVAFRAGVPFEIGRAGDGLMQPVSIMYLIGGIDPLRRMKCTCEQDARITMVNGRTWEEIVLEAQSGGRLPDTVSVIRLYHAVREDENIVNATQVNYIDGTSSADLTRAEIEGRRQAFRILDFLRETVPGYENAFISQMPAAIGVRETRRFEGVARLEKGDCIAGRRFADAVVRRACFSIDIHNPAGGGQAAGHEENAVGTAERAQPYDIPYGVLVPRRLDGLLFAGRCVSASHEALASCRVMCIAMALGAGAGAAGAYAARCGCELRNVPVTEIRHVLFD</sequence>
<dbReference type="Pfam" id="PF12831">
    <property type="entry name" value="FAD_oxidored"/>
    <property type="match status" value="1"/>
</dbReference>
<dbReference type="InterPro" id="IPR036188">
    <property type="entry name" value="FAD/NAD-bd_sf"/>
</dbReference>
<keyword evidence="3" id="KW-0560">Oxidoreductase</keyword>
<proteinExistence type="predicted"/>
<dbReference type="AlphaFoldDB" id="A0A844G3T6"/>
<evidence type="ECO:0000256" key="3">
    <source>
        <dbReference type="ARBA" id="ARBA00023002"/>
    </source>
</evidence>
<evidence type="ECO:0000256" key="5">
    <source>
        <dbReference type="ARBA" id="ARBA00023014"/>
    </source>
</evidence>
<evidence type="ECO:0000313" key="7">
    <source>
        <dbReference type="Proteomes" id="UP000435649"/>
    </source>
</evidence>
<dbReference type="EMBL" id="VUNS01000012">
    <property type="protein sequence ID" value="MST97813.1"/>
    <property type="molecule type" value="Genomic_DNA"/>
</dbReference>
<dbReference type="GO" id="GO:0051539">
    <property type="term" value="F:4 iron, 4 sulfur cluster binding"/>
    <property type="evidence" value="ECO:0007669"/>
    <property type="project" value="UniProtKB-KW"/>
</dbReference>
<keyword evidence="5" id="KW-0411">Iron-sulfur</keyword>
<accession>A0A844G3T6</accession>
<dbReference type="PANTHER" id="PTHR43498">
    <property type="entry name" value="FERREDOXIN:COB-COM HETERODISULFIDE REDUCTASE SUBUNIT A"/>
    <property type="match status" value="1"/>
</dbReference>
<dbReference type="Proteomes" id="UP000435649">
    <property type="component" value="Unassembled WGS sequence"/>
</dbReference>
<dbReference type="Gene3D" id="3.50.50.60">
    <property type="entry name" value="FAD/NAD(P)-binding domain"/>
    <property type="match status" value="1"/>
</dbReference>
<protein>
    <submittedName>
        <fullName evidence="6">FAD-dependent oxidoreductase</fullName>
    </submittedName>
</protein>
<evidence type="ECO:0000256" key="4">
    <source>
        <dbReference type="ARBA" id="ARBA00023004"/>
    </source>
</evidence>
<evidence type="ECO:0000313" key="6">
    <source>
        <dbReference type="EMBL" id="MST97813.1"/>
    </source>
</evidence>
<gene>
    <name evidence="6" type="ORF">FYJ85_12275</name>
</gene>
<dbReference type="GO" id="GO:0046872">
    <property type="term" value="F:metal ion binding"/>
    <property type="evidence" value="ECO:0007669"/>
    <property type="project" value="UniProtKB-KW"/>
</dbReference>
<comment type="caution">
    <text evidence="6">The sequence shown here is derived from an EMBL/GenBank/DDBJ whole genome shotgun (WGS) entry which is preliminary data.</text>
</comment>
<evidence type="ECO:0000256" key="1">
    <source>
        <dbReference type="ARBA" id="ARBA00022485"/>
    </source>
</evidence>
<organism evidence="6 7">
    <name type="scientific">Victivallis lenta</name>
    <dbReference type="NCBI Taxonomy" id="2606640"/>
    <lineage>
        <taxon>Bacteria</taxon>
        <taxon>Pseudomonadati</taxon>
        <taxon>Lentisphaerota</taxon>
        <taxon>Lentisphaeria</taxon>
        <taxon>Victivallales</taxon>
        <taxon>Victivallaceae</taxon>
        <taxon>Victivallis</taxon>
    </lineage>
</organism>
<dbReference type="GO" id="GO:0016491">
    <property type="term" value="F:oxidoreductase activity"/>
    <property type="evidence" value="ECO:0007669"/>
    <property type="project" value="UniProtKB-KW"/>
</dbReference>
<evidence type="ECO:0000256" key="2">
    <source>
        <dbReference type="ARBA" id="ARBA00022723"/>
    </source>
</evidence>
<keyword evidence="4" id="KW-0408">Iron</keyword>
<dbReference type="PANTHER" id="PTHR43498:SF1">
    <property type="entry name" value="COB--COM HETERODISULFIDE REDUCTASE IRON-SULFUR SUBUNIT A"/>
    <property type="match status" value="1"/>
</dbReference>
<keyword evidence="1" id="KW-0004">4Fe-4S</keyword>
<keyword evidence="2" id="KW-0479">Metal-binding</keyword>
<name>A0A844G3T6_9BACT</name>
<keyword evidence="7" id="KW-1185">Reference proteome</keyword>
<dbReference type="InterPro" id="IPR039650">
    <property type="entry name" value="HdrA-like"/>
</dbReference>